<dbReference type="EMBL" id="CH473974">
    <property type="protein sequence ID" value="EDL76080.1"/>
    <property type="molecule type" value="Genomic_DNA"/>
</dbReference>
<proteinExistence type="predicted"/>
<sequence>MQIKWFSLMKESRQFNNVGNQRATSPGPEPLINFIKLAQISYFHQDLYCPKESGEQVTD</sequence>
<accession>A6J2E8</accession>
<gene>
    <name evidence="1" type="ORF">rCG_49441</name>
</gene>
<reference evidence="2" key="1">
    <citation type="submission" date="2005-09" db="EMBL/GenBank/DDBJ databases">
        <authorList>
            <person name="Mural R.J."/>
            <person name="Li P.W."/>
            <person name="Adams M.D."/>
            <person name="Amanatides P.G."/>
            <person name="Baden-Tillson H."/>
            <person name="Barnstead M."/>
            <person name="Chin S.H."/>
            <person name="Dew I."/>
            <person name="Evans C.A."/>
            <person name="Ferriera S."/>
            <person name="Flanigan M."/>
            <person name="Fosler C."/>
            <person name="Glodek A."/>
            <person name="Gu Z."/>
            <person name="Holt R.A."/>
            <person name="Jennings D."/>
            <person name="Kraft C.L."/>
            <person name="Lu F."/>
            <person name="Nguyen T."/>
            <person name="Nusskern D.R."/>
            <person name="Pfannkoch C.M."/>
            <person name="Sitter C."/>
            <person name="Sutton G.G."/>
            <person name="Venter J.C."/>
            <person name="Wang Z."/>
            <person name="Woodage T."/>
            <person name="Zheng X.H."/>
            <person name="Zhong F."/>
        </authorList>
    </citation>
    <scope>NUCLEOTIDE SEQUENCE [LARGE SCALE GENOMIC DNA]</scope>
    <source>
        <strain>BN</strain>
        <strain evidence="2">Sprague-Dawley</strain>
    </source>
</reference>
<evidence type="ECO:0000313" key="1">
    <source>
        <dbReference type="EMBL" id="EDL76080.1"/>
    </source>
</evidence>
<dbReference type="AlphaFoldDB" id="A6J2E8"/>
<name>A6J2E8_RAT</name>
<dbReference type="Proteomes" id="UP000234681">
    <property type="component" value="Chromosome 18"/>
</dbReference>
<evidence type="ECO:0000313" key="2">
    <source>
        <dbReference type="Proteomes" id="UP000234681"/>
    </source>
</evidence>
<protein>
    <submittedName>
        <fullName evidence="1">RCG49441</fullName>
    </submittedName>
</protein>
<organism evidence="1 2">
    <name type="scientific">Rattus norvegicus</name>
    <name type="common">Rat</name>
    <dbReference type="NCBI Taxonomy" id="10116"/>
    <lineage>
        <taxon>Eukaryota</taxon>
        <taxon>Metazoa</taxon>
        <taxon>Chordata</taxon>
        <taxon>Craniata</taxon>
        <taxon>Vertebrata</taxon>
        <taxon>Euteleostomi</taxon>
        <taxon>Mammalia</taxon>
        <taxon>Eutheria</taxon>
        <taxon>Euarchontoglires</taxon>
        <taxon>Glires</taxon>
        <taxon>Rodentia</taxon>
        <taxon>Myomorpha</taxon>
        <taxon>Muroidea</taxon>
        <taxon>Muridae</taxon>
        <taxon>Murinae</taxon>
        <taxon>Rattus</taxon>
    </lineage>
</organism>